<dbReference type="PANTHER" id="PTHR22760:SF3">
    <property type="entry name" value="GPI MANNOSYLTRANSFERASE 4"/>
    <property type="match status" value="1"/>
</dbReference>
<evidence type="ECO:0000256" key="8">
    <source>
        <dbReference type="ARBA" id="ARBA00022989"/>
    </source>
</evidence>
<dbReference type="InParanoid" id="A0A1X2HSE8"/>
<comment type="pathway">
    <text evidence="2">Glycolipid biosynthesis; glycosylphosphatidylinositol-anchor biosynthesis.</text>
</comment>
<dbReference type="GO" id="GO:0000026">
    <property type="term" value="F:alpha-1,2-mannosyltransferase activity"/>
    <property type="evidence" value="ECO:0007669"/>
    <property type="project" value="TreeGrafter"/>
</dbReference>
<keyword evidence="5 12" id="KW-0808">Transferase</keyword>
<proteinExistence type="inferred from homology"/>
<feature type="transmembrane region" description="Helical" evidence="11">
    <location>
        <begin position="12"/>
        <end position="34"/>
    </location>
</feature>
<evidence type="ECO:0000256" key="11">
    <source>
        <dbReference type="RuleBase" id="RU363075"/>
    </source>
</evidence>
<feature type="transmembrane region" description="Helical" evidence="11">
    <location>
        <begin position="86"/>
        <end position="110"/>
    </location>
</feature>
<keyword evidence="3" id="KW-0337">GPI-anchor biosynthesis</keyword>
<evidence type="ECO:0000256" key="2">
    <source>
        <dbReference type="ARBA" id="ARBA00004687"/>
    </source>
</evidence>
<comment type="subcellular location">
    <subcellularLocation>
        <location evidence="1 11">Endoplasmic reticulum membrane</location>
        <topology evidence="1 11">Multi-pass membrane protein</topology>
    </subcellularLocation>
</comment>
<evidence type="ECO:0000256" key="9">
    <source>
        <dbReference type="ARBA" id="ARBA00023136"/>
    </source>
</evidence>
<evidence type="ECO:0000256" key="4">
    <source>
        <dbReference type="ARBA" id="ARBA00022676"/>
    </source>
</evidence>
<dbReference type="Proteomes" id="UP000242180">
    <property type="component" value="Unassembled WGS sequence"/>
</dbReference>
<evidence type="ECO:0000256" key="3">
    <source>
        <dbReference type="ARBA" id="ARBA00022502"/>
    </source>
</evidence>
<dbReference type="STRING" id="13706.A0A1X2HSE8"/>
<dbReference type="GO" id="GO:0005789">
    <property type="term" value="C:endoplasmic reticulum membrane"/>
    <property type="evidence" value="ECO:0007669"/>
    <property type="project" value="UniProtKB-SubCell"/>
</dbReference>
<evidence type="ECO:0000256" key="5">
    <source>
        <dbReference type="ARBA" id="ARBA00022679"/>
    </source>
</evidence>
<keyword evidence="9 11" id="KW-0472">Membrane</keyword>
<gene>
    <name evidence="12" type="ORF">BCR43DRAFT_11786</name>
</gene>
<evidence type="ECO:0000313" key="13">
    <source>
        <dbReference type="Proteomes" id="UP000242180"/>
    </source>
</evidence>
<evidence type="ECO:0000256" key="1">
    <source>
        <dbReference type="ARBA" id="ARBA00004477"/>
    </source>
</evidence>
<dbReference type="Pfam" id="PF03901">
    <property type="entry name" value="Glyco_transf_22"/>
    <property type="match status" value="1"/>
</dbReference>
<keyword evidence="7 11" id="KW-0256">Endoplasmic reticulum</keyword>
<evidence type="ECO:0000256" key="10">
    <source>
        <dbReference type="ARBA" id="ARBA00038466"/>
    </source>
</evidence>
<dbReference type="OMA" id="HGIHPRY"/>
<evidence type="ECO:0000313" key="12">
    <source>
        <dbReference type="EMBL" id="ORZ02512.1"/>
    </source>
</evidence>
<evidence type="ECO:0000256" key="6">
    <source>
        <dbReference type="ARBA" id="ARBA00022692"/>
    </source>
</evidence>
<keyword evidence="13" id="KW-1185">Reference proteome</keyword>
<keyword evidence="6 11" id="KW-0812">Transmembrane</keyword>
<dbReference type="EC" id="2.4.1.-" evidence="11"/>
<comment type="similarity">
    <text evidence="10">Belongs to the glycosyltransferase 22 family. PIGZ subfamily.</text>
</comment>
<feature type="transmembrane region" description="Helical" evidence="11">
    <location>
        <begin position="46"/>
        <end position="66"/>
    </location>
</feature>
<organism evidence="12 13">
    <name type="scientific">Syncephalastrum racemosum</name>
    <name type="common">Filamentous fungus</name>
    <dbReference type="NCBI Taxonomy" id="13706"/>
    <lineage>
        <taxon>Eukaryota</taxon>
        <taxon>Fungi</taxon>
        <taxon>Fungi incertae sedis</taxon>
        <taxon>Mucoromycota</taxon>
        <taxon>Mucoromycotina</taxon>
        <taxon>Mucoromycetes</taxon>
        <taxon>Mucorales</taxon>
        <taxon>Syncephalastraceae</taxon>
        <taxon>Syncephalastrum</taxon>
    </lineage>
</organism>
<dbReference type="GO" id="GO:0006506">
    <property type="term" value="P:GPI anchor biosynthetic process"/>
    <property type="evidence" value="ECO:0007669"/>
    <property type="project" value="UniProtKB-KW"/>
</dbReference>
<dbReference type="InterPro" id="IPR005599">
    <property type="entry name" value="GPI_mannosylTrfase"/>
</dbReference>
<sequence length="470" mass="52961">MVIMATSQVMLVYYLRPFSNTIESLVLCLCLLVYSTTLEQITTAAGFLLGCLLSLGVFTRVTFVLYGLPVSLAYLRTLYVQNGKHIGSTVISLIPFVIGASFVSAVCIIADSLYYQALKVTINGEPFEDLTQVLDTVTDVFKWPSLRFSGHFVLTPLNNLLYNMDVDNLKQHGLHPRYLHLLVNTPMLYGPLAVGVISAVYGKFLEDNRDDFQQFYYVLLGTIVVPLAGLSSMPHQEARFLTPLLVPLVLTYTWNRDKLYRFFWVIWPFFNIIMTFVFGVLHQGGMMPAMMYVQQQSLALQSCEIGASGGASCHYGPLGHQPEVDFDLTTHLLFYKTYMPPEHLLAYPTEWKKDPDCHVHVAVKDFAGRLDLLEQEIAVREGVDLRTRRPTVPQIDFAPSGEKSYERTLVISPSTAMLPHVEKRRYQLLASLNPHVNFDDAAMLLQAIQEGSFSRAMMGLNVYLLLSDVD</sequence>
<feature type="transmembrane region" description="Helical" evidence="11">
    <location>
        <begin position="178"/>
        <end position="202"/>
    </location>
</feature>
<feature type="transmembrane region" description="Helical" evidence="11">
    <location>
        <begin position="261"/>
        <end position="281"/>
    </location>
</feature>
<protein>
    <recommendedName>
        <fullName evidence="11">Mannosyltransferase</fullName>
        <ecNumber evidence="11">2.4.1.-</ecNumber>
    </recommendedName>
</protein>
<reference evidence="12 13" key="1">
    <citation type="submission" date="2016-07" db="EMBL/GenBank/DDBJ databases">
        <title>Pervasive Adenine N6-methylation of Active Genes in Fungi.</title>
        <authorList>
            <consortium name="DOE Joint Genome Institute"/>
            <person name="Mondo S.J."/>
            <person name="Dannebaum R.O."/>
            <person name="Kuo R.C."/>
            <person name="Labutti K."/>
            <person name="Haridas S."/>
            <person name="Kuo A."/>
            <person name="Salamov A."/>
            <person name="Ahrendt S.R."/>
            <person name="Lipzen A."/>
            <person name="Sullivan W."/>
            <person name="Andreopoulos W.B."/>
            <person name="Clum A."/>
            <person name="Lindquist E."/>
            <person name="Daum C."/>
            <person name="Ramamoorthy G.K."/>
            <person name="Gryganskyi A."/>
            <person name="Culley D."/>
            <person name="Magnuson J.K."/>
            <person name="James T.Y."/>
            <person name="O'Malley M.A."/>
            <person name="Stajich J.E."/>
            <person name="Spatafora J.W."/>
            <person name="Visel A."/>
            <person name="Grigoriev I.V."/>
        </authorList>
    </citation>
    <scope>NUCLEOTIDE SEQUENCE [LARGE SCALE GENOMIC DNA]</scope>
    <source>
        <strain evidence="12 13">NRRL 2496</strain>
    </source>
</reference>
<evidence type="ECO:0000256" key="7">
    <source>
        <dbReference type="ARBA" id="ARBA00022824"/>
    </source>
</evidence>
<dbReference type="FunCoup" id="A0A1X2HSE8">
    <property type="interactions" value="97"/>
</dbReference>
<feature type="transmembrane region" description="Helical" evidence="11">
    <location>
        <begin position="214"/>
        <end position="231"/>
    </location>
</feature>
<dbReference type="EMBL" id="MCGN01000001">
    <property type="protein sequence ID" value="ORZ02512.1"/>
    <property type="molecule type" value="Genomic_DNA"/>
</dbReference>
<comment type="caution">
    <text evidence="12">The sequence shown here is derived from an EMBL/GenBank/DDBJ whole genome shotgun (WGS) entry which is preliminary data.</text>
</comment>
<dbReference type="PANTHER" id="PTHR22760">
    <property type="entry name" value="GLYCOSYLTRANSFERASE"/>
    <property type="match status" value="1"/>
</dbReference>
<name>A0A1X2HSE8_SYNRA</name>
<dbReference type="OrthoDB" id="10066429at2759"/>
<keyword evidence="4 11" id="KW-0328">Glycosyltransferase</keyword>
<keyword evidence="8 11" id="KW-1133">Transmembrane helix</keyword>
<dbReference type="AlphaFoldDB" id="A0A1X2HSE8"/>
<accession>A0A1X2HSE8</accession>